<dbReference type="RefSeq" id="WP_158033669.1">
    <property type="nucleotide sequence ID" value="NZ_ML708616.1"/>
</dbReference>
<feature type="domain" description="Xylose isomerase-like TIM barrel" evidence="2">
    <location>
        <begin position="37"/>
        <end position="268"/>
    </location>
</feature>
<dbReference type="OrthoDB" id="104997at2"/>
<dbReference type="AlphaFoldDB" id="A0A5J5KXZ7"/>
<dbReference type="InterPro" id="IPR013022">
    <property type="entry name" value="Xyl_isomerase-like_TIM-brl"/>
</dbReference>
<dbReference type="Proteomes" id="UP000325957">
    <property type="component" value="Unassembled WGS sequence"/>
</dbReference>
<dbReference type="PANTHER" id="PTHR12110:SF41">
    <property type="entry name" value="INOSOSE DEHYDRATASE"/>
    <property type="match status" value="1"/>
</dbReference>
<keyword evidence="1" id="KW-0119">Carbohydrate metabolism</keyword>
<dbReference type="InterPro" id="IPR050312">
    <property type="entry name" value="IolE/XylAMocC-like"/>
</dbReference>
<dbReference type="InterPro" id="IPR036237">
    <property type="entry name" value="Xyl_isomerase-like_sf"/>
</dbReference>
<protein>
    <submittedName>
        <fullName evidence="3">TIM barrel protein</fullName>
    </submittedName>
</protein>
<evidence type="ECO:0000313" key="4">
    <source>
        <dbReference type="Proteomes" id="UP000325957"/>
    </source>
</evidence>
<evidence type="ECO:0000256" key="1">
    <source>
        <dbReference type="ARBA" id="ARBA00023277"/>
    </source>
</evidence>
<dbReference type="Pfam" id="PF01261">
    <property type="entry name" value="AP_endonuc_2"/>
    <property type="match status" value="1"/>
</dbReference>
<reference evidence="3 4" key="1">
    <citation type="submission" date="2019-05" db="EMBL/GenBank/DDBJ databases">
        <title>Kocuria coralli sp. nov., a novel actinobacterium isolated from coral reef seawater.</title>
        <authorList>
            <person name="Li J."/>
        </authorList>
    </citation>
    <scope>NUCLEOTIDE SEQUENCE [LARGE SCALE GENOMIC DNA]</scope>
    <source>
        <strain evidence="3 4">SCSIO 13007</strain>
    </source>
</reference>
<evidence type="ECO:0000259" key="2">
    <source>
        <dbReference type="Pfam" id="PF01261"/>
    </source>
</evidence>
<evidence type="ECO:0000313" key="3">
    <source>
        <dbReference type="EMBL" id="KAA9394298.1"/>
    </source>
</evidence>
<dbReference type="PANTHER" id="PTHR12110">
    <property type="entry name" value="HYDROXYPYRUVATE ISOMERASE"/>
    <property type="match status" value="1"/>
</dbReference>
<comment type="caution">
    <text evidence="3">The sequence shown here is derived from an EMBL/GenBank/DDBJ whole genome shotgun (WGS) entry which is preliminary data.</text>
</comment>
<sequence>MSAEEPIRQRIAAAPISWGVCEVPGWGFQMEPSEVLRQMQELGFAAAEFGPAGFLPEDPEQKAEILRAHGMAALGGFVPAVLHDPGHDPLPEVRRELEAYVAAGARTLVLAAATGVDGYDDPRPVLDEEGWRRLRENAERIVEAATEAGVSVALHPHAGTMVENQAELDRILEDTDLSICLDSGHMLVGGIDPVAFVRDHADRISHVHAKDVDLAWARRVQQGELSYYDAVVKGMYRPLGSGDLDLESILRNLEEAGYQGWFVLEQDTVLDQAPSEDGGPRNDVSASLEHLVRTVESIRSEARSS</sequence>
<accession>A0A5J5KXZ7</accession>
<gene>
    <name evidence="3" type="ORF">FCK90_07400</name>
</gene>
<keyword evidence="4" id="KW-1185">Reference proteome</keyword>
<dbReference type="SUPFAM" id="SSF51658">
    <property type="entry name" value="Xylose isomerase-like"/>
    <property type="match status" value="1"/>
</dbReference>
<name>A0A5J5KXZ7_9MICC</name>
<dbReference type="EMBL" id="SZWF01000007">
    <property type="protein sequence ID" value="KAA9394298.1"/>
    <property type="molecule type" value="Genomic_DNA"/>
</dbReference>
<proteinExistence type="predicted"/>
<organism evidence="3 4">
    <name type="scientific">Kocuria coralli</name>
    <dbReference type="NCBI Taxonomy" id="1461025"/>
    <lineage>
        <taxon>Bacteria</taxon>
        <taxon>Bacillati</taxon>
        <taxon>Actinomycetota</taxon>
        <taxon>Actinomycetes</taxon>
        <taxon>Micrococcales</taxon>
        <taxon>Micrococcaceae</taxon>
        <taxon>Kocuria</taxon>
    </lineage>
</organism>
<dbReference type="Gene3D" id="3.20.20.150">
    <property type="entry name" value="Divalent-metal-dependent TIM barrel enzymes"/>
    <property type="match status" value="1"/>
</dbReference>